<dbReference type="AlphaFoldDB" id="A0A942U1Y2"/>
<dbReference type="EMBL" id="JAGYPF010000002">
    <property type="protein sequence ID" value="MBS4213070.1"/>
    <property type="molecule type" value="Genomic_DNA"/>
</dbReference>
<reference evidence="1" key="1">
    <citation type="submission" date="2021-05" db="EMBL/GenBank/DDBJ databases">
        <title>Novel Bacillus species.</title>
        <authorList>
            <person name="Liu G."/>
        </authorList>
    </citation>
    <scope>NUCLEOTIDE SEQUENCE</scope>
    <source>
        <strain evidence="1">FJAT-49825</strain>
    </source>
</reference>
<evidence type="ECO:0000313" key="2">
    <source>
        <dbReference type="Proteomes" id="UP000679749"/>
    </source>
</evidence>
<sequence length="75" mass="8730">MEQFILESVKKRKALFKKRAKAKSNQTFEEEICFFLKKSVNQSTLMASKLDNANYENRGNYCLFFAKRLISGNSP</sequence>
<organism evidence="1 2">
    <name type="scientific">Neobacillus rhizophilus</name>
    <dbReference type="NCBI Taxonomy" id="2833579"/>
    <lineage>
        <taxon>Bacteria</taxon>
        <taxon>Bacillati</taxon>
        <taxon>Bacillota</taxon>
        <taxon>Bacilli</taxon>
        <taxon>Bacillales</taxon>
        <taxon>Bacillaceae</taxon>
        <taxon>Neobacillus</taxon>
    </lineage>
</organism>
<dbReference type="Proteomes" id="UP000679749">
    <property type="component" value="Unassembled WGS sequence"/>
</dbReference>
<dbReference type="RefSeq" id="WP_213117581.1">
    <property type="nucleotide sequence ID" value="NZ_JAGYPF010000002.1"/>
</dbReference>
<proteinExistence type="predicted"/>
<gene>
    <name evidence="1" type="ORF">KHA99_11480</name>
</gene>
<evidence type="ECO:0000313" key="1">
    <source>
        <dbReference type="EMBL" id="MBS4213070.1"/>
    </source>
</evidence>
<comment type="caution">
    <text evidence="1">The sequence shown here is derived from an EMBL/GenBank/DDBJ whole genome shotgun (WGS) entry which is preliminary data.</text>
</comment>
<name>A0A942U1Y2_9BACI</name>
<accession>A0A942U1Y2</accession>
<keyword evidence="2" id="KW-1185">Reference proteome</keyword>
<protein>
    <submittedName>
        <fullName evidence="1">Uncharacterized protein</fullName>
    </submittedName>
</protein>